<reference evidence="2" key="1">
    <citation type="submission" date="2020-12" db="EMBL/GenBank/DDBJ databases">
        <title>Pontibaca salina gen. nov., sp. nov., isolated from marine sediment.</title>
        <authorList>
            <person name="Bo J."/>
            <person name="Wang S."/>
            <person name="Song X."/>
            <person name="Du Z."/>
        </authorList>
    </citation>
    <scope>NUCLEOTIDE SEQUENCE</scope>
    <source>
        <strain evidence="2">S1109L</strain>
    </source>
</reference>
<dbReference type="Proteomes" id="UP000613255">
    <property type="component" value="Unassembled WGS sequence"/>
</dbReference>
<evidence type="ECO:0000256" key="1">
    <source>
        <dbReference type="SAM" id="Phobius"/>
    </source>
</evidence>
<dbReference type="AlphaFoldDB" id="A0A934LZ84"/>
<accession>A0A934LZ84</accession>
<dbReference type="RefSeq" id="WP_198686650.1">
    <property type="nucleotide sequence ID" value="NZ_JAEIJD010000011.1"/>
</dbReference>
<keyword evidence="3" id="KW-1185">Reference proteome</keyword>
<keyword evidence="1" id="KW-1133">Transmembrane helix</keyword>
<keyword evidence="1" id="KW-0812">Transmembrane</keyword>
<protein>
    <submittedName>
        <fullName evidence="2">Uncharacterized protein</fullName>
    </submittedName>
</protein>
<feature type="transmembrane region" description="Helical" evidence="1">
    <location>
        <begin position="7"/>
        <end position="26"/>
    </location>
</feature>
<organism evidence="2 3">
    <name type="scientific">Pontibaca salina</name>
    <dbReference type="NCBI Taxonomy" id="2795731"/>
    <lineage>
        <taxon>Bacteria</taxon>
        <taxon>Pseudomonadati</taxon>
        <taxon>Pseudomonadota</taxon>
        <taxon>Alphaproteobacteria</taxon>
        <taxon>Rhodobacterales</taxon>
        <taxon>Roseobacteraceae</taxon>
        <taxon>Pontibaca</taxon>
    </lineage>
</organism>
<evidence type="ECO:0000313" key="2">
    <source>
        <dbReference type="EMBL" id="MBI6630627.1"/>
    </source>
</evidence>
<gene>
    <name evidence="2" type="ORF">JAO82_12140</name>
</gene>
<feature type="transmembrane region" description="Helical" evidence="1">
    <location>
        <begin position="32"/>
        <end position="54"/>
    </location>
</feature>
<name>A0A934LZ84_9RHOB</name>
<keyword evidence="1" id="KW-0472">Membrane</keyword>
<dbReference type="EMBL" id="JAEIJD010000011">
    <property type="protein sequence ID" value="MBI6630627.1"/>
    <property type="molecule type" value="Genomic_DNA"/>
</dbReference>
<sequence length="67" mass="7139">MNNVIKLQVIAGITAVIALPLMYLGLHNGSTTMPWLGITLFLLAMLVTPALRVLPAHLIAGKKPAHV</sequence>
<proteinExistence type="predicted"/>
<comment type="caution">
    <text evidence="2">The sequence shown here is derived from an EMBL/GenBank/DDBJ whole genome shotgun (WGS) entry which is preliminary data.</text>
</comment>
<evidence type="ECO:0000313" key="3">
    <source>
        <dbReference type="Proteomes" id="UP000613255"/>
    </source>
</evidence>